<evidence type="ECO:0000313" key="1">
    <source>
        <dbReference type="EMBL" id="SEQ63808.1"/>
    </source>
</evidence>
<gene>
    <name evidence="1" type="ORF">SAMN04487977_10783</name>
</gene>
<proteinExistence type="predicted"/>
<accession>A0A1H9HND8</accession>
<sequence>MKNSVNKLAGLFLLLLFCAQPLYSANVLGRPRRMSLIKTEYFDIIYSKESEETALLLVQNVDRLYQKAADALNSQHKLRMPVIISPDSDVLSVDYTPYPYNRIIIFDSTADYDTAVFKDSMLGLFYREIYKALSQSIRSPFNQFVAKWIAGDSYQPVALFNLPYSFIEGNAYLAESSEGEGLLNDGYFLQLLSQAKLEGKIPQWSQVITVRDTYPGEELALAAGTGFSAFLMNTYGAEKYAELWEESGKINPLLTHGVFKNTYGLTLTELWNQFEESVPLPASLMALESYEKEGELVFPKDKDANYEHILITDYGTVWYDRIRHEVDIFDEHSQLKMRQILFLADKIERMSLSPDGRFIAVTNIQPRSVEGLYSVSASIYDLKERKFLDQKYQLRDTAIVLTETGDYAVAGVNIKDVTPALEIHTMPLDEKKKEKPTLIFRQDFARNTIPFSPVYSGNGFVAYIRAEGTERYLCRLNFGKSQDNSKEQNLIEQSWLIKADGQKDSEPPLKIQYLSCQRRGGSPIYTFTYTQPGDSTFTRAGFIFLTDKFEPAAVRLTSTDVSGGIHYPFVSSRNELFYSAKKYSQNQLRKVDLSAVELENGYLQKAGKENLASANKESGNHSQSSLSDYNVRNYNPFKYMTDLSFTPFFPIKILDLNEGNLYWPGLGVSIENQPDPCMNTQAVLSLGWTYLPLDFSWTKNMPSSYLARIRSESLNLKKDKSAAFYIENSSTPVKIRAGAIFNFNLDGEYNFKILAGTQWKIPLGLALRQLIFDIQGSYTVSTDYYDQTKSDIRPGLSAWPSFRSAYELYEISAKVEYTNIHQYGYSTFEQRGLSVGVRSYLMWDMCEVRLLQEARKNLAPNNSNLTNAEKKNLLSETISDITQFNVGLFATIAIPRLLPFSMKDNWIFSMPGVINAEFVNKPGTALESSFKVLLIGREIHNSVIPYVLYSRRAGLWFGYNMALVYDTSEVRLPDIRHADYLAEVFQGVSYTQAIYLILNLDLNITTGKLATVPINTTLTGTYYPESHGYGISLDVRFHL</sequence>
<dbReference type="Proteomes" id="UP000182360">
    <property type="component" value="Unassembled WGS sequence"/>
</dbReference>
<evidence type="ECO:0000313" key="2">
    <source>
        <dbReference type="Proteomes" id="UP000182360"/>
    </source>
</evidence>
<dbReference type="RefSeq" id="WP_074644456.1">
    <property type="nucleotide sequence ID" value="NZ_FOFU01000007.1"/>
</dbReference>
<dbReference type="OrthoDB" id="304612at2"/>
<organism evidence="1 2">
    <name type="scientific">Treponema bryantii</name>
    <dbReference type="NCBI Taxonomy" id="163"/>
    <lineage>
        <taxon>Bacteria</taxon>
        <taxon>Pseudomonadati</taxon>
        <taxon>Spirochaetota</taxon>
        <taxon>Spirochaetia</taxon>
        <taxon>Spirochaetales</taxon>
        <taxon>Treponemataceae</taxon>
        <taxon>Treponema</taxon>
    </lineage>
</organism>
<dbReference type="AlphaFoldDB" id="A0A1H9HND8"/>
<protein>
    <submittedName>
        <fullName evidence="1">Uncharacterized protein</fullName>
    </submittedName>
</protein>
<name>A0A1H9HND8_9SPIR</name>
<keyword evidence="2" id="KW-1185">Reference proteome</keyword>
<dbReference type="SUPFAM" id="SSF82171">
    <property type="entry name" value="DPP6 N-terminal domain-like"/>
    <property type="match status" value="1"/>
</dbReference>
<reference evidence="1 2" key="1">
    <citation type="submission" date="2016-10" db="EMBL/GenBank/DDBJ databases">
        <authorList>
            <person name="de Groot N.N."/>
        </authorList>
    </citation>
    <scope>NUCLEOTIDE SEQUENCE [LARGE SCALE GENOMIC DNA]</scope>
    <source>
        <strain evidence="1 2">B25</strain>
    </source>
</reference>
<dbReference type="EMBL" id="FOFU01000007">
    <property type="protein sequence ID" value="SEQ63808.1"/>
    <property type="molecule type" value="Genomic_DNA"/>
</dbReference>